<name>A0A934JRN9_9BACT</name>
<dbReference type="Proteomes" id="UP000606991">
    <property type="component" value="Unassembled WGS sequence"/>
</dbReference>
<dbReference type="Gene3D" id="3.40.50.850">
    <property type="entry name" value="Isochorismatase-like"/>
    <property type="match status" value="1"/>
</dbReference>
<dbReference type="RefSeq" id="WP_337309420.1">
    <property type="nucleotide sequence ID" value="NZ_JAEKNS010000037.1"/>
</dbReference>
<protein>
    <submittedName>
        <fullName evidence="3">Cysteine hydrolase</fullName>
    </submittedName>
</protein>
<dbReference type="AlphaFoldDB" id="A0A934JRN9"/>
<proteinExistence type="predicted"/>
<feature type="domain" description="Isochorismatase-like" evidence="2">
    <location>
        <begin position="6"/>
        <end position="191"/>
    </location>
</feature>
<sequence length="213" mass="23411">MEHDHTALLLIDMQNDFCSAGGTFATSGYDVSMYAAMIPGVQCLLKAARQAGVLRIFIQNTTLANHLSDSPAQVRFRVRLAHDPDAPSLRYTEDESWGHQFVAALTPEPGEPVLKKYRSSAFVGTPLDLLLRSNGIDTIVICGCTTEGCVESTARDGMFLDYYVVVVPDCIESDTREQHEASLTLMRNRFDMFPSAEIVATWPSLGGDGSMRQ</sequence>
<dbReference type="EMBL" id="JAEKNS010000037">
    <property type="protein sequence ID" value="MBJ7593802.1"/>
    <property type="molecule type" value="Genomic_DNA"/>
</dbReference>
<dbReference type="GO" id="GO:0016787">
    <property type="term" value="F:hydrolase activity"/>
    <property type="evidence" value="ECO:0007669"/>
    <property type="project" value="UniProtKB-KW"/>
</dbReference>
<evidence type="ECO:0000313" key="3">
    <source>
        <dbReference type="EMBL" id="MBJ7593802.1"/>
    </source>
</evidence>
<dbReference type="CDD" id="cd00431">
    <property type="entry name" value="cysteine_hydrolases"/>
    <property type="match status" value="1"/>
</dbReference>
<evidence type="ECO:0000259" key="2">
    <source>
        <dbReference type="Pfam" id="PF00857"/>
    </source>
</evidence>
<accession>A0A934JRN9</accession>
<reference evidence="3 4" key="1">
    <citation type="submission" date="2020-10" db="EMBL/GenBank/DDBJ databases">
        <title>Ca. Dormibacterota MAGs.</title>
        <authorList>
            <person name="Montgomery K."/>
        </authorList>
    </citation>
    <scope>NUCLEOTIDE SEQUENCE [LARGE SCALE GENOMIC DNA]</scope>
    <source>
        <strain evidence="3">SC8812_S17_18</strain>
    </source>
</reference>
<organism evidence="3 4">
    <name type="scientific">Candidatus Aeolococcus gillhamiae</name>
    <dbReference type="NCBI Taxonomy" id="3127015"/>
    <lineage>
        <taxon>Bacteria</taxon>
        <taxon>Bacillati</taxon>
        <taxon>Candidatus Dormiibacterota</taxon>
        <taxon>Candidatus Dormibacteria</taxon>
        <taxon>Candidatus Aeolococcales</taxon>
        <taxon>Candidatus Aeolococcaceae</taxon>
        <taxon>Candidatus Aeolococcus</taxon>
    </lineage>
</organism>
<evidence type="ECO:0000313" key="4">
    <source>
        <dbReference type="Proteomes" id="UP000606991"/>
    </source>
</evidence>
<keyword evidence="1 3" id="KW-0378">Hydrolase</keyword>
<dbReference type="Pfam" id="PF00857">
    <property type="entry name" value="Isochorismatase"/>
    <property type="match status" value="1"/>
</dbReference>
<dbReference type="SUPFAM" id="SSF52499">
    <property type="entry name" value="Isochorismatase-like hydrolases"/>
    <property type="match status" value="1"/>
</dbReference>
<dbReference type="InterPro" id="IPR000868">
    <property type="entry name" value="Isochorismatase-like_dom"/>
</dbReference>
<evidence type="ECO:0000256" key="1">
    <source>
        <dbReference type="ARBA" id="ARBA00022801"/>
    </source>
</evidence>
<gene>
    <name evidence="3" type="ORF">JF886_02900</name>
</gene>
<dbReference type="InterPro" id="IPR050272">
    <property type="entry name" value="Isochorismatase-like_hydrls"/>
</dbReference>
<comment type="caution">
    <text evidence="3">The sequence shown here is derived from an EMBL/GenBank/DDBJ whole genome shotgun (WGS) entry which is preliminary data.</text>
</comment>
<dbReference type="InterPro" id="IPR036380">
    <property type="entry name" value="Isochorismatase-like_sf"/>
</dbReference>
<dbReference type="PANTHER" id="PTHR43540:SF6">
    <property type="entry name" value="ISOCHORISMATASE-LIKE DOMAIN-CONTAINING PROTEIN"/>
    <property type="match status" value="1"/>
</dbReference>
<dbReference type="PANTHER" id="PTHR43540">
    <property type="entry name" value="PEROXYUREIDOACRYLATE/UREIDOACRYLATE AMIDOHYDROLASE-RELATED"/>
    <property type="match status" value="1"/>
</dbReference>